<dbReference type="PROSITE" id="PS00163">
    <property type="entry name" value="FUMARATE_LYASES"/>
    <property type="match status" value="1"/>
</dbReference>
<reference evidence="3 4" key="2">
    <citation type="journal article" date="2011" name="J. Bacteriol.">
        <title>Genome Sequence of Kosmotoga olearia Strain TBF 19.5.1, a Thermophilic Bacterium with a Wide Growth Temperature Range, Isolated from the Troll B Oil Platform in the North Sea.</title>
        <authorList>
            <person name="Swithers K.S."/>
            <person name="Dipippo J.L."/>
            <person name="Bruce D.C."/>
            <person name="Detter C."/>
            <person name="Tapia R."/>
            <person name="Han S."/>
            <person name="Goodwin L.A."/>
            <person name="Han J."/>
            <person name="Woyke T."/>
            <person name="Pitluck S."/>
            <person name="Pennacchio L."/>
            <person name="Nolan M."/>
            <person name="Mikhailova N."/>
            <person name="Land M.L."/>
            <person name="Nesbo C.L."/>
            <person name="Gogarten J.P."/>
            <person name="Noll K.M."/>
        </authorList>
    </citation>
    <scope>NUCLEOTIDE SEQUENCE [LARGE SCALE GENOMIC DNA]</scope>
    <source>
        <strain evidence="4">ATCC BAA-1733 / DSM 21960 / TBF 19.5.1</strain>
    </source>
</reference>
<dbReference type="GO" id="GO:0008797">
    <property type="term" value="F:aspartate ammonia-lyase activity"/>
    <property type="evidence" value="ECO:0007669"/>
    <property type="project" value="TreeGrafter"/>
</dbReference>
<dbReference type="eggNOG" id="COG1027">
    <property type="taxonomic scope" value="Bacteria"/>
</dbReference>
<dbReference type="OrthoDB" id="9802809at2"/>
<dbReference type="Gene3D" id="1.10.275.10">
    <property type="entry name" value="Fumarase/aspartase (N-terminal domain)"/>
    <property type="match status" value="1"/>
</dbReference>
<gene>
    <name evidence="3" type="ordered locus">Kole_0398</name>
</gene>
<dbReference type="KEGG" id="kol:Kole_0398"/>
<reference evidence="3 4" key="1">
    <citation type="submission" date="2009-06" db="EMBL/GenBank/DDBJ databases">
        <title>Complete sequence of Thermotogales bacterium TBF 19.5.1.</title>
        <authorList>
            <consortium name="US DOE Joint Genome Institute"/>
            <person name="Lucas S."/>
            <person name="Copeland A."/>
            <person name="Lapidus A."/>
            <person name="Glavina del Rio T."/>
            <person name="Tice H."/>
            <person name="Bruce D."/>
            <person name="Goodwin L."/>
            <person name="Pitluck S."/>
            <person name="Chertkov O."/>
            <person name="Brettin T."/>
            <person name="Detter J.C."/>
            <person name="Han C."/>
            <person name="Schmutz J."/>
            <person name="Larimer F."/>
            <person name="Land M."/>
            <person name="Hauser L."/>
            <person name="Kyrpides N."/>
            <person name="Ovchinnikova G."/>
            <person name="Noll K."/>
        </authorList>
    </citation>
    <scope>NUCLEOTIDE SEQUENCE [LARGE SCALE GENOMIC DNA]</scope>
    <source>
        <strain evidence="4">ATCC BAA-1733 / DSM 21960 / TBF 19.5.1</strain>
    </source>
</reference>
<dbReference type="AlphaFoldDB" id="C5CDV4"/>
<sequence>MRIEKDALGKLEIPDDVYWGIHTARALKNFPSTGEKIDEEFIRCYGYIKKSAAFLNKKLGFLETKIADAVIQAADELISGSLMKWVVVDPLCGGAGTSINMNINEVIANRATEILGGKLGEYIVHPLDHVNLHQSTNDTFPTAGKMATIALLKQLVENVTNLQDSLQKKEAEYRKMIKPARTQLMDAVPISLGQEFGAMAEAISRDRWRLYKVEERIRMVNLGGTAVGTGIAADRKYVLSIVETLRTVSGIKIAKAENLIDATQNMDVFAEIHGLLKALATNLIKISNDIRLLGSGPGSAIGEIKLPKLQAGSSIMPGKINPVIPEYVVQLSLAVLGHDAIINFAVSSGNLELNAFVPEIIHYTLKSLRFLTIAANSLANYILKIEANPEKMRENLLSSSAILTPLITTYGYDKVQEWIELSSKTGKNLWEIVKDSLGEEAEKFKAKLISNKSTGIGFSHQDFE</sequence>
<dbReference type="InterPro" id="IPR051546">
    <property type="entry name" value="Aspartate_Ammonia-Lyase"/>
</dbReference>
<dbReference type="RefSeq" id="WP_012744910.1">
    <property type="nucleotide sequence ID" value="NC_012785.1"/>
</dbReference>
<dbReference type="HOGENOM" id="CLU_021594_4_1_0"/>
<name>C5CDV4_KOSOT</name>
<organism evidence="3 4">
    <name type="scientific">Kosmotoga olearia (strain ATCC BAA-1733 / DSM 21960 / TBF 19.5.1)</name>
    <dbReference type="NCBI Taxonomy" id="521045"/>
    <lineage>
        <taxon>Bacteria</taxon>
        <taxon>Thermotogati</taxon>
        <taxon>Thermotogota</taxon>
        <taxon>Thermotogae</taxon>
        <taxon>Kosmotogales</taxon>
        <taxon>Kosmotogaceae</taxon>
        <taxon>Kosmotoga</taxon>
    </lineage>
</organism>
<dbReference type="InterPro" id="IPR000362">
    <property type="entry name" value="Fumarate_lyase_fam"/>
</dbReference>
<dbReference type="Proteomes" id="UP000002382">
    <property type="component" value="Chromosome"/>
</dbReference>
<proteinExistence type="predicted"/>
<keyword evidence="4" id="KW-1185">Reference proteome</keyword>
<dbReference type="InterPro" id="IPR008948">
    <property type="entry name" value="L-Aspartase-like"/>
</dbReference>
<dbReference type="SUPFAM" id="SSF48557">
    <property type="entry name" value="L-aspartase-like"/>
    <property type="match status" value="1"/>
</dbReference>
<dbReference type="InterPro" id="IPR022761">
    <property type="entry name" value="Fumarate_lyase_N"/>
</dbReference>
<dbReference type="EMBL" id="CP001634">
    <property type="protein sequence ID" value="ACR79123.1"/>
    <property type="molecule type" value="Genomic_DNA"/>
</dbReference>
<dbReference type="FunFam" id="1.20.200.10:FF:000001">
    <property type="entry name" value="Fumarate hydratase, mitochondrial"/>
    <property type="match status" value="1"/>
</dbReference>
<dbReference type="FunFam" id="1.10.275.10:FF:000001">
    <property type="entry name" value="Fumarate hydratase, mitochondrial"/>
    <property type="match status" value="1"/>
</dbReference>
<evidence type="ECO:0000313" key="4">
    <source>
        <dbReference type="Proteomes" id="UP000002382"/>
    </source>
</evidence>
<evidence type="ECO:0000313" key="3">
    <source>
        <dbReference type="EMBL" id="ACR79123.1"/>
    </source>
</evidence>
<dbReference type="STRING" id="521045.Kole_0398"/>
<dbReference type="PRINTS" id="PR00149">
    <property type="entry name" value="FUMRATELYASE"/>
</dbReference>
<dbReference type="PANTHER" id="PTHR42696:SF2">
    <property type="entry name" value="ASPARTATE AMMONIA-LYASE"/>
    <property type="match status" value="1"/>
</dbReference>
<dbReference type="PANTHER" id="PTHR42696">
    <property type="entry name" value="ASPARTATE AMMONIA-LYASE"/>
    <property type="match status" value="1"/>
</dbReference>
<protein>
    <submittedName>
        <fullName evidence="3">Fumarate lyase</fullName>
    </submittedName>
</protein>
<keyword evidence="1 3" id="KW-0456">Lyase</keyword>
<feature type="domain" description="Fumarate lyase N-terminal" evidence="2">
    <location>
        <begin position="9"/>
        <end position="337"/>
    </location>
</feature>
<dbReference type="Pfam" id="PF00206">
    <property type="entry name" value="Lyase_1"/>
    <property type="match status" value="1"/>
</dbReference>
<dbReference type="GO" id="GO:0006531">
    <property type="term" value="P:aspartate metabolic process"/>
    <property type="evidence" value="ECO:0007669"/>
    <property type="project" value="TreeGrafter"/>
</dbReference>
<evidence type="ECO:0000256" key="1">
    <source>
        <dbReference type="ARBA" id="ARBA00023239"/>
    </source>
</evidence>
<evidence type="ECO:0000259" key="2">
    <source>
        <dbReference type="Pfam" id="PF00206"/>
    </source>
</evidence>
<accession>C5CDV4</accession>
<dbReference type="InterPro" id="IPR020557">
    <property type="entry name" value="Fumarate_lyase_CS"/>
</dbReference>
<dbReference type="InterPro" id="IPR024083">
    <property type="entry name" value="Fumarase/histidase_N"/>
</dbReference>
<dbReference type="GO" id="GO:0005829">
    <property type="term" value="C:cytosol"/>
    <property type="evidence" value="ECO:0007669"/>
    <property type="project" value="TreeGrafter"/>
</dbReference>
<dbReference type="Gene3D" id="1.20.200.10">
    <property type="entry name" value="Fumarase/aspartase (Central domain)"/>
    <property type="match status" value="1"/>
</dbReference>
<dbReference type="NCBIfam" id="NF008909">
    <property type="entry name" value="PRK12273.1"/>
    <property type="match status" value="1"/>
</dbReference>